<dbReference type="EMBL" id="BEXA01000001">
    <property type="protein sequence ID" value="GAY72424.1"/>
    <property type="molecule type" value="Genomic_DNA"/>
</dbReference>
<comment type="caution">
    <text evidence="1">The sequence shown here is derived from an EMBL/GenBank/DDBJ whole genome shotgun (WGS) entry which is preliminary data.</text>
</comment>
<organism evidence="1 2">
    <name type="scientific">Lentilactobacillus kosonis</name>
    <dbReference type="NCBI Taxonomy" id="2810561"/>
    <lineage>
        <taxon>Bacteria</taxon>
        <taxon>Bacillati</taxon>
        <taxon>Bacillota</taxon>
        <taxon>Bacilli</taxon>
        <taxon>Lactobacillales</taxon>
        <taxon>Lactobacillaceae</taxon>
        <taxon>Lentilactobacillus</taxon>
    </lineage>
</organism>
<dbReference type="Proteomes" id="UP000286974">
    <property type="component" value="Unassembled WGS sequence"/>
</dbReference>
<sequence length="57" mass="6512">MLVLAFGAGGGSNSSGVYDSNHNCSDDLNEPYRDVYPDEGIYWDEYKNDFKDNYYDD</sequence>
<reference evidence="1 2" key="1">
    <citation type="submission" date="2017-11" db="EMBL/GenBank/DDBJ databases">
        <title>Draft Genome Sequence of Lactobacillus curieae NBRC 111893 isolated from Koso, a Japanese sugar-Vegetable Fermented Beverage.</title>
        <authorList>
            <person name="Chiou T.Y."/>
            <person name="Oshima K."/>
            <person name="Suda W."/>
            <person name="Hattori M."/>
            <person name="Takahashi T."/>
        </authorList>
    </citation>
    <scope>NUCLEOTIDE SEQUENCE [LARGE SCALE GENOMIC DNA]</scope>
    <source>
        <strain evidence="1 2">NBRC111893</strain>
    </source>
</reference>
<name>A0A401FJ72_9LACO</name>
<keyword evidence="2" id="KW-1185">Reference proteome</keyword>
<evidence type="ECO:0000313" key="1">
    <source>
        <dbReference type="EMBL" id="GAY72424.1"/>
    </source>
</evidence>
<protein>
    <submittedName>
        <fullName evidence="1">Uncharacterized protein</fullName>
    </submittedName>
</protein>
<accession>A0A401FJ72</accession>
<gene>
    <name evidence="1" type="ORF">NBRC111893_570</name>
</gene>
<dbReference type="RefSeq" id="WP_160114432.1">
    <property type="nucleotide sequence ID" value="NZ_BEXA01000001.1"/>
</dbReference>
<evidence type="ECO:0000313" key="2">
    <source>
        <dbReference type="Proteomes" id="UP000286974"/>
    </source>
</evidence>
<dbReference type="AlphaFoldDB" id="A0A401FJ72"/>
<proteinExistence type="predicted"/>